<protein>
    <submittedName>
        <fullName evidence="1">Uncharacterized protein</fullName>
    </submittedName>
</protein>
<name>A0ACB7Z084_9ERIC</name>
<comment type="caution">
    <text evidence="1">The sequence shown here is derived from an EMBL/GenBank/DDBJ whole genome shotgun (WGS) entry which is preliminary data.</text>
</comment>
<evidence type="ECO:0000313" key="2">
    <source>
        <dbReference type="Proteomes" id="UP000828048"/>
    </source>
</evidence>
<dbReference type="EMBL" id="CM037153">
    <property type="protein sequence ID" value="KAH7859182.1"/>
    <property type="molecule type" value="Genomic_DNA"/>
</dbReference>
<evidence type="ECO:0000313" key="1">
    <source>
        <dbReference type="EMBL" id="KAH7859182.1"/>
    </source>
</evidence>
<keyword evidence="2" id="KW-1185">Reference proteome</keyword>
<gene>
    <name evidence="1" type="ORF">Vadar_032644</name>
</gene>
<reference evidence="1 2" key="1">
    <citation type="journal article" date="2021" name="Hortic Res">
        <title>High-quality reference genome and annotation aids understanding of berry development for evergreen blueberry (Vaccinium darrowii).</title>
        <authorList>
            <person name="Yu J."/>
            <person name="Hulse-Kemp A.M."/>
            <person name="Babiker E."/>
            <person name="Staton M."/>
        </authorList>
    </citation>
    <scope>NUCLEOTIDE SEQUENCE [LARGE SCALE GENOMIC DNA]</scope>
    <source>
        <strain evidence="2">cv. NJ 8807/NJ 8810</strain>
        <tissue evidence="1">Young leaf</tissue>
    </source>
</reference>
<sequence length="378" mass="43223">MKHLLATLAMNFKLLKVLDLQGAPLDQLHEEVGNLLHLRYLSVKRTKVKIVPKSIGNLHNLQTLNLKHSLVSVLQIGILSRLHKLRHLIALSRDNIQRGVEIHGGIGHLEELQTLRDVAANDYEEGVNLVTIKELENLRQLRNLVIVNIKRENGKALCTAIKKMKHLETLMVRAMISDEILNLHSLSSPPESLQRLYLLGRLETLPNWISKLNNLTALSLRWSGLTGTRAIKALQAMPNLIELYVYDGYDGEQLSFDVRGFQKLEMLSLRSLKVLNSFIIEEGGLPMLSWLRIGACPQLKEVPSDIRNLRKLKSFLIMDMPTEFLARMTPDKGQDYWVVEHIPKVRILWTDGTNGHKMYTPQEFQDATEHRRVNDESE</sequence>
<dbReference type="Proteomes" id="UP000828048">
    <property type="component" value="Chromosome 3"/>
</dbReference>
<organism evidence="1 2">
    <name type="scientific">Vaccinium darrowii</name>
    <dbReference type="NCBI Taxonomy" id="229202"/>
    <lineage>
        <taxon>Eukaryota</taxon>
        <taxon>Viridiplantae</taxon>
        <taxon>Streptophyta</taxon>
        <taxon>Embryophyta</taxon>
        <taxon>Tracheophyta</taxon>
        <taxon>Spermatophyta</taxon>
        <taxon>Magnoliopsida</taxon>
        <taxon>eudicotyledons</taxon>
        <taxon>Gunneridae</taxon>
        <taxon>Pentapetalae</taxon>
        <taxon>asterids</taxon>
        <taxon>Ericales</taxon>
        <taxon>Ericaceae</taxon>
        <taxon>Vaccinioideae</taxon>
        <taxon>Vaccinieae</taxon>
        <taxon>Vaccinium</taxon>
    </lineage>
</organism>
<accession>A0ACB7Z084</accession>
<proteinExistence type="predicted"/>